<comment type="caution">
    <text evidence="1">The sequence shown here is derived from an EMBL/GenBank/DDBJ whole genome shotgun (WGS) entry which is preliminary data.</text>
</comment>
<dbReference type="EMBL" id="MQVS01000001">
    <property type="protein sequence ID" value="OKL52706.1"/>
    <property type="molecule type" value="Genomic_DNA"/>
</dbReference>
<dbReference type="STRING" id="52770.BSZ40_00955"/>
<evidence type="ECO:0000313" key="1">
    <source>
        <dbReference type="EMBL" id="OKL52706.1"/>
    </source>
</evidence>
<evidence type="ECO:0000313" key="2">
    <source>
        <dbReference type="Proteomes" id="UP000185612"/>
    </source>
</evidence>
<dbReference type="InParanoid" id="A0A1Q5PYZ9"/>
<organism evidence="1 2">
    <name type="scientific">Buchananella hordeovulneris</name>
    <dbReference type="NCBI Taxonomy" id="52770"/>
    <lineage>
        <taxon>Bacteria</taxon>
        <taxon>Bacillati</taxon>
        <taxon>Actinomycetota</taxon>
        <taxon>Actinomycetes</taxon>
        <taxon>Actinomycetales</taxon>
        <taxon>Actinomycetaceae</taxon>
        <taxon>Buchananella</taxon>
    </lineage>
</organism>
<dbReference type="Proteomes" id="UP000185612">
    <property type="component" value="Unassembled WGS sequence"/>
</dbReference>
<name>A0A1Q5PYZ9_9ACTO</name>
<sequence length="159" mass="17260">MTTSTHPYFGSLSTADLDDFDVIWERELPLGPLTVETALWADADTPLATATLDDFAALLGRLPEVDGQARAALTAYLTAEDSYLTFHVQEMEGGDQLPTDPAAFAAAMVLHHVGLWLADPDKEEPGVVLDYLIDPEHTDEILAVKLTPSGEHLTVAWES</sequence>
<protein>
    <recommendedName>
        <fullName evidence="3">DUF2004 domain-containing protein</fullName>
    </recommendedName>
</protein>
<gene>
    <name evidence="1" type="ORF">BSZ40_00955</name>
</gene>
<reference evidence="2" key="1">
    <citation type="submission" date="2016-12" db="EMBL/GenBank/DDBJ databases">
        <authorList>
            <person name="Meng X."/>
        </authorList>
    </citation>
    <scope>NUCLEOTIDE SEQUENCE [LARGE SCALE GENOMIC DNA]</scope>
    <source>
        <strain evidence="2">DSM 20732</strain>
    </source>
</reference>
<accession>A0A1Q5PYZ9</accession>
<evidence type="ECO:0008006" key="3">
    <source>
        <dbReference type="Google" id="ProtNLM"/>
    </source>
</evidence>
<keyword evidence="2" id="KW-1185">Reference proteome</keyword>
<proteinExistence type="predicted"/>
<dbReference type="AlphaFoldDB" id="A0A1Q5PYZ9"/>
<dbReference type="RefSeq" id="WP_073822323.1">
    <property type="nucleotide sequence ID" value="NZ_MQVS01000001.1"/>
</dbReference>
<dbReference type="OrthoDB" id="8794728at2"/>